<dbReference type="AlphaFoldDB" id="A0A1X7LKP3"/>
<dbReference type="STRING" id="1852522.SAMN06295960_3697"/>
<dbReference type="Pfam" id="PF17668">
    <property type="entry name" value="Acetyltransf_17"/>
    <property type="match status" value="1"/>
</dbReference>
<dbReference type="Gene3D" id="3.30.1050.10">
    <property type="entry name" value="SCP2 sterol-binding domain"/>
    <property type="match status" value="1"/>
</dbReference>
<dbReference type="SUPFAM" id="SSF55729">
    <property type="entry name" value="Acyl-CoA N-acyltransferases (Nat)"/>
    <property type="match status" value="1"/>
</dbReference>
<evidence type="ECO:0000313" key="3">
    <source>
        <dbReference type="Proteomes" id="UP000193834"/>
    </source>
</evidence>
<dbReference type="SUPFAM" id="SSF55718">
    <property type="entry name" value="SCP-like"/>
    <property type="match status" value="1"/>
</dbReference>
<dbReference type="InterPro" id="IPR000182">
    <property type="entry name" value="GNAT_dom"/>
</dbReference>
<dbReference type="OrthoDB" id="9768284at2"/>
<dbReference type="Pfam" id="PF13527">
    <property type="entry name" value="Acetyltransf_9"/>
    <property type="match status" value="1"/>
</dbReference>
<dbReference type="PROSITE" id="PS51186">
    <property type="entry name" value="GNAT"/>
    <property type="match status" value="1"/>
</dbReference>
<dbReference type="InterPro" id="IPR016181">
    <property type="entry name" value="Acyl_CoA_acyltransferase"/>
</dbReference>
<dbReference type="InterPro" id="IPR025559">
    <property type="entry name" value="Eis_dom"/>
</dbReference>
<dbReference type="PANTHER" id="PTHR37817">
    <property type="entry name" value="N-ACETYLTRANSFERASE EIS"/>
    <property type="match status" value="1"/>
</dbReference>
<gene>
    <name evidence="2" type="ORF">SAMN06295960_3697</name>
</gene>
<reference evidence="2 3" key="1">
    <citation type="submission" date="2017-04" db="EMBL/GenBank/DDBJ databases">
        <authorList>
            <person name="Afonso C.L."/>
            <person name="Miller P.J."/>
            <person name="Scott M.A."/>
            <person name="Spackman E."/>
            <person name="Goraichik I."/>
            <person name="Dimitrov K.M."/>
            <person name="Suarez D.L."/>
            <person name="Swayne D.E."/>
        </authorList>
    </citation>
    <scope>NUCLEOTIDE SEQUENCE [LARGE SCALE GENOMIC DNA]</scope>
    <source>
        <strain evidence="2 3">11</strain>
    </source>
</reference>
<keyword evidence="3" id="KW-1185">Reference proteome</keyword>
<dbReference type="GO" id="GO:0034069">
    <property type="term" value="F:aminoglycoside N-acetyltransferase activity"/>
    <property type="evidence" value="ECO:0007669"/>
    <property type="project" value="TreeGrafter"/>
</dbReference>
<dbReference type="InterPro" id="IPR036527">
    <property type="entry name" value="SCP2_sterol-bd_dom_sf"/>
</dbReference>
<name>A0A1X7LKP3_9BACL</name>
<sequence length="390" mass="45654">MSVVRLKEDRYREALALSEYAFQYKYTSEAEMQKSIDVMKQHHQLFGVMDEDQIAAKLHLIPLEISFGDQIYSMGGIAGVATYPQYRRNGYVRAMLKHVLEKMREDGHVVSMLHPFSVPFYRKFGWELFTNRLICTLNKSDLMMQKQVLGKVKLYHKDTHTAEISTLYDQYAKRYSGMLVRSEDWWKRAVYDDLTAAVYYNEDGVAAGYMLYEIKDSKMTVEEFIPLQAEARYGLWNFICQHDSMVNELKMILHEQEPLLHTLKEPRIKAERKPYFMARIVDAECFLEQYSFNWEGQLGKVRIHITDEAAPWNNVTAVLDAGELRLLQQEERALQHAQLNIEIGALTAMLFGYKRPLELHELEGLSGPIDMVESLEELIPHYRPFFLDFF</sequence>
<evidence type="ECO:0000313" key="2">
    <source>
        <dbReference type="EMBL" id="SMG54345.1"/>
    </source>
</evidence>
<dbReference type="InterPro" id="IPR051554">
    <property type="entry name" value="Acetyltransferase_Eis"/>
</dbReference>
<dbReference type="EMBL" id="FXAZ01000005">
    <property type="protein sequence ID" value="SMG54345.1"/>
    <property type="molecule type" value="Genomic_DNA"/>
</dbReference>
<proteinExistence type="predicted"/>
<accession>A0A1X7LKP3</accession>
<dbReference type="PANTHER" id="PTHR37817:SF1">
    <property type="entry name" value="N-ACETYLTRANSFERASE EIS"/>
    <property type="match status" value="1"/>
</dbReference>
<dbReference type="GO" id="GO:0030649">
    <property type="term" value="P:aminoglycoside antibiotic catabolic process"/>
    <property type="evidence" value="ECO:0007669"/>
    <property type="project" value="TreeGrafter"/>
</dbReference>
<dbReference type="RefSeq" id="WP_085496613.1">
    <property type="nucleotide sequence ID" value="NZ_FXAZ01000005.1"/>
</dbReference>
<organism evidence="2 3">
    <name type="scientific">Paenibacillus aquistagni</name>
    <dbReference type="NCBI Taxonomy" id="1852522"/>
    <lineage>
        <taxon>Bacteria</taxon>
        <taxon>Bacillati</taxon>
        <taxon>Bacillota</taxon>
        <taxon>Bacilli</taxon>
        <taxon>Bacillales</taxon>
        <taxon>Paenibacillaceae</taxon>
        <taxon>Paenibacillus</taxon>
    </lineage>
</organism>
<feature type="domain" description="N-acetyltransferase" evidence="1">
    <location>
        <begin position="1"/>
        <end position="149"/>
    </location>
</feature>
<dbReference type="Gene3D" id="3.40.630.30">
    <property type="match status" value="2"/>
</dbReference>
<evidence type="ECO:0000259" key="1">
    <source>
        <dbReference type="PROSITE" id="PS51186"/>
    </source>
</evidence>
<dbReference type="Pfam" id="PF13530">
    <property type="entry name" value="SCP2_2"/>
    <property type="match status" value="1"/>
</dbReference>
<dbReference type="InterPro" id="IPR041380">
    <property type="entry name" value="Acetyltransf_17"/>
</dbReference>
<protein>
    <recommendedName>
        <fullName evidence="1">N-acetyltransferase domain-containing protein</fullName>
    </recommendedName>
</protein>
<dbReference type="Proteomes" id="UP000193834">
    <property type="component" value="Unassembled WGS sequence"/>
</dbReference>